<sequence length="93" mass="10485">MIPTTQLGFTLPGLQTLSGQTLARLKFPIPCHRIVLPTAVRKASHHMEPYPRSELSPPIYIPIRHHLRGSFTMMSCGIFLIKEQFHPLRVASA</sequence>
<accession>A0A1L9NEG7</accession>
<dbReference type="AlphaFoldDB" id="A0A1L9NEG7"/>
<evidence type="ECO:0000313" key="2">
    <source>
        <dbReference type="Proteomes" id="UP000184304"/>
    </source>
</evidence>
<gene>
    <name evidence="1" type="ORF">ASPTUDRAFT_427352</name>
</gene>
<evidence type="ECO:0000313" key="1">
    <source>
        <dbReference type="EMBL" id="OJI87514.1"/>
    </source>
</evidence>
<dbReference type="Proteomes" id="UP000184304">
    <property type="component" value="Unassembled WGS sequence"/>
</dbReference>
<dbReference type="EMBL" id="KV878182">
    <property type="protein sequence ID" value="OJI87514.1"/>
    <property type="molecule type" value="Genomic_DNA"/>
</dbReference>
<protein>
    <submittedName>
        <fullName evidence="1">Uncharacterized protein</fullName>
    </submittedName>
</protein>
<dbReference type="VEuPathDB" id="FungiDB:ASPTUDRAFT_427352"/>
<organism evidence="1 2">
    <name type="scientific">Aspergillus tubingensis (strain CBS 134.48)</name>
    <dbReference type="NCBI Taxonomy" id="767770"/>
    <lineage>
        <taxon>Eukaryota</taxon>
        <taxon>Fungi</taxon>
        <taxon>Dikarya</taxon>
        <taxon>Ascomycota</taxon>
        <taxon>Pezizomycotina</taxon>
        <taxon>Eurotiomycetes</taxon>
        <taxon>Eurotiomycetidae</taxon>
        <taxon>Eurotiales</taxon>
        <taxon>Aspergillaceae</taxon>
        <taxon>Aspergillus</taxon>
        <taxon>Aspergillus subgen. Circumdati</taxon>
    </lineage>
</organism>
<reference evidence="2" key="1">
    <citation type="journal article" date="2017" name="Genome Biol.">
        <title>Comparative genomics reveals high biological diversity and specific adaptations in the industrially and medically important fungal genus Aspergillus.</title>
        <authorList>
            <person name="de Vries R.P."/>
            <person name="Riley R."/>
            <person name="Wiebenga A."/>
            <person name="Aguilar-Osorio G."/>
            <person name="Amillis S."/>
            <person name="Uchima C.A."/>
            <person name="Anderluh G."/>
            <person name="Asadollahi M."/>
            <person name="Askin M."/>
            <person name="Barry K."/>
            <person name="Battaglia E."/>
            <person name="Bayram O."/>
            <person name="Benocci T."/>
            <person name="Braus-Stromeyer S.A."/>
            <person name="Caldana C."/>
            <person name="Canovas D."/>
            <person name="Cerqueira G.C."/>
            <person name="Chen F."/>
            <person name="Chen W."/>
            <person name="Choi C."/>
            <person name="Clum A."/>
            <person name="Dos Santos R.A."/>
            <person name="Damasio A.R."/>
            <person name="Diallinas G."/>
            <person name="Emri T."/>
            <person name="Fekete E."/>
            <person name="Flipphi M."/>
            <person name="Freyberg S."/>
            <person name="Gallo A."/>
            <person name="Gournas C."/>
            <person name="Habgood R."/>
            <person name="Hainaut M."/>
            <person name="Harispe M.L."/>
            <person name="Henrissat B."/>
            <person name="Hilden K.S."/>
            <person name="Hope R."/>
            <person name="Hossain A."/>
            <person name="Karabika E."/>
            <person name="Karaffa L."/>
            <person name="Karanyi Z."/>
            <person name="Krasevec N."/>
            <person name="Kuo A."/>
            <person name="Kusch H."/>
            <person name="LaButti K."/>
            <person name="Lagendijk E.L."/>
            <person name="Lapidus A."/>
            <person name="Levasseur A."/>
            <person name="Lindquist E."/>
            <person name="Lipzen A."/>
            <person name="Logrieco A.F."/>
            <person name="MacCabe A."/>
            <person name="Maekelae M.R."/>
            <person name="Malavazi I."/>
            <person name="Melin P."/>
            <person name="Meyer V."/>
            <person name="Mielnichuk N."/>
            <person name="Miskei M."/>
            <person name="Molnar A.P."/>
            <person name="Mule G."/>
            <person name="Ngan C.Y."/>
            <person name="Orejas M."/>
            <person name="Orosz E."/>
            <person name="Ouedraogo J.P."/>
            <person name="Overkamp K.M."/>
            <person name="Park H.-S."/>
            <person name="Perrone G."/>
            <person name="Piumi F."/>
            <person name="Punt P.J."/>
            <person name="Ram A.F."/>
            <person name="Ramon A."/>
            <person name="Rauscher S."/>
            <person name="Record E."/>
            <person name="Riano-Pachon D.M."/>
            <person name="Robert V."/>
            <person name="Roehrig J."/>
            <person name="Ruller R."/>
            <person name="Salamov A."/>
            <person name="Salih N.S."/>
            <person name="Samson R.A."/>
            <person name="Sandor E."/>
            <person name="Sanguinetti M."/>
            <person name="Schuetze T."/>
            <person name="Sepcic K."/>
            <person name="Shelest E."/>
            <person name="Sherlock G."/>
            <person name="Sophianopoulou V."/>
            <person name="Squina F.M."/>
            <person name="Sun H."/>
            <person name="Susca A."/>
            <person name="Todd R.B."/>
            <person name="Tsang A."/>
            <person name="Unkles S.E."/>
            <person name="van de Wiele N."/>
            <person name="van Rossen-Uffink D."/>
            <person name="Oliveira J.V."/>
            <person name="Vesth T.C."/>
            <person name="Visser J."/>
            <person name="Yu J.-H."/>
            <person name="Zhou M."/>
            <person name="Andersen M.R."/>
            <person name="Archer D.B."/>
            <person name="Baker S.E."/>
            <person name="Benoit I."/>
            <person name="Brakhage A.A."/>
            <person name="Braus G.H."/>
            <person name="Fischer R."/>
            <person name="Frisvad J.C."/>
            <person name="Goldman G.H."/>
            <person name="Houbraken J."/>
            <person name="Oakley B."/>
            <person name="Pocsi I."/>
            <person name="Scazzocchio C."/>
            <person name="Seiboth B."/>
            <person name="vanKuyk P.A."/>
            <person name="Wortman J."/>
            <person name="Dyer P.S."/>
            <person name="Grigoriev I.V."/>
        </authorList>
    </citation>
    <scope>NUCLEOTIDE SEQUENCE [LARGE SCALE GENOMIC DNA]</scope>
    <source>
        <strain evidence="2">CBS 134.48</strain>
    </source>
</reference>
<proteinExistence type="predicted"/>
<keyword evidence="2" id="KW-1185">Reference proteome</keyword>
<name>A0A1L9NEG7_ASPTC</name>